<reference evidence="2" key="1">
    <citation type="journal article" date="2019" name="PLoS Negl. Trop. Dis.">
        <title>Revisiting the worldwide diversity of Leptospira species in the environment.</title>
        <authorList>
            <person name="Vincent A.T."/>
            <person name="Schiettekatte O."/>
            <person name="Bourhy P."/>
            <person name="Veyrier F.J."/>
            <person name="Picardeau M."/>
        </authorList>
    </citation>
    <scope>NUCLEOTIDE SEQUENCE [LARGE SCALE GENOMIC DNA]</scope>
    <source>
        <strain evidence="2">SSS9</strain>
    </source>
</reference>
<feature type="transmembrane region" description="Helical" evidence="1">
    <location>
        <begin position="15"/>
        <end position="35"/>
    </location>
</feature>
<comment type="caution">
    <text evidence="2">The sequence shown here is derived from an EMBL/GenBank/DDBJ whole genome shotgun (WGS) entry which is preliminary data.</text>
</comment>
<keyword evidence="1" id="KW-0472">Membrane</keyword>
<dbReference type="AlphaFoldDB" id="A0A4R9FSY8"/>
<protein>
    <submittedName>
        <fullName evidence="2">Uncharacterized protein</fullName>
    </submittedName>
</protein>
<dbReference type="EMBL" id="RQEP01000018">
    <property type="protein sequence ID" value="TGK01037.1"/>
    <property type="molecule type" value="Genomic_DNA"/>
</dbReference>
<sequence>MRLNKEILKTQISKLIYYVLLIILSAITLPVFAVGGEEQATPLTSVEAEEQRLESLKKKAEAERRVDQRKGRWSFQWGYNRDSYTQSDINFRGPGYHFTLKDVVARDRPEKFDPGVYANPTLLEIPQYNFKFTRYLTDNLFISFGQDHMKYVMSKGQAANISGYISPYAIDRARLATSFESAPYILLFPNHLDQFAGFHNGESINITPDLLKFEHTDGLNYFFLDIGYVASLWVSPNGENALSLVGSIGGGPVICRSDVRLFGEGKNNHFHLSGYGVSGYSALRLDLFKSFFMEFGAKGGYIDLPSILTNGRAGNRASQNFGFVETIVSAGINF</sequence>
<dbReference type="Proteomes" id="UP000297453">
    <property type="component" value="Unassembled WGS sequence"/>
</dbReference>
<keyword evidence="1" id="KW-1133">Transmembrane helix</keyword>
<proteinExistence type="predicted"/>
<organism evidence="2 3">
    <name type="scientific">Leptospira semungkisensis</name>
    <dbReference type="NCBI Taxonomy" id="2484985"/>
    <lineage>
        <taxon>Bacteria</taxon>
        <taxon>Pseudomonadati</taxon>
        <taxon>Spirochaetota</taxon>
        <taxon>Spirochaetia</taxon>
        <taxon>Leptospirales</taxon>
        <taxon>Leptospiraceae</taxon>
        <taxon>Leptospira</taxon>
    </lineage>
</organism>
<evidence type="ECO:0000256" key="1">
    <source>
        <dbReference type="SAM" id="Phobius"/>
    </source>
</evidence>
<keyword evidence="3" id="KW-1185">Reference proteome</keyword>
<keyword evidence="1" id="KW-0812">Transmembrane</keyword>
<name>A0A4R9FSY8_9LEPT</name>
<evidence type="ECO:0000313" key="2">
    <source>
        <dbReference type="EMBL" id="TGK01037.1"/>
    </source>
</evidence>
<dbReference type="OrthoDB" id="338226at2"/>
<gene>
    <name evidence="2" type="ORF">EHO59_14060</name>
</gene>
<evidence type="ECO:0000313" key="3">
    <source>
        <dbReference type="Proteomes" id="UP000297453"/>
    </source>
</evidence>
<accession>A0A4R9FSY8</accession>
<dbReference type="RefSeq" id="WP_135589059.1">
    <property type="nucleotide sequence ID" value="NZ_RQEP01000018.1"/>
</dbReference>